<dbReference type="InterPro" id="IPR043426">
    <property type="entry name" value="MltB-like"/>
</dbReference>
<evidence type="ECO:0000313" key="2">
    <source>
        <dbReference type="EMBL" id="NKE70334.1"/>
    </source>
</evidence>
<feature type="domain" description="Transglycosylase SLT" evidence="1">
    <location>
        <begin position="54"/>
        <end position="345"/>
    </location>
</feature>
<dbReference type="InterPro" id="IPR031304">
    <property type="entry name" value="SLT_2"/>
</dbReference>
<dbReference type="AlphaFoldDB" id="A0A7X6DNB0"/>
<dbReference type="Gene3D" id="1.10.530.10">
    <property type="match status" value="1"/>
</dbReference>
<reference evidence="2 3" key="1">
    <citation type="journal article" date="2020" name="Nature">
        <title>Bacterial chemolithoautotrophy via manganese oxidation.</title>
        <authorList>
            <person name="Yu H."/>
            <person name="Leadbetter J.R."/>
        </authorList>
    </citation>
    <scope>NUCLEOTIDE SEQUENCE [LARGE SCALE GENOMIC DNA]</scope>
    <source>
        <strain evidence="2 3">Mn-1</strain>
    </source>
</reference>
<dbReference type="Proteomes" id="UP000534783">
    <property type="component" value="Unassembled WGS sequence"/>
</dbReference>
<proteinExistence type="predicted"/>
<dbReference type="InterPro" id="IPR023346">
    <property type="entry name" value="Lysozyme-like_dom_sf"/>
</dbReference>
<accession>A0A7X6DNB0</accession>
<dbReference type="GO" id="GO:0009253">
    <property type="term" value="P:peptidoglycan catabolic process"/>
    <property type="evidence" value="ECO:0007669"/>
    <property type="project" value="TreeGrafter"/>
</dbReference>
<protein>
    <submittedName>
        <fullName evidence="2">Lytic murein transglycosylase</fullName>
    </submittedName>
</protein>
<dbReference type="CDD" id="cd13399">
    <property type="entry name" value="Slt35-like"/>
    <property type="match status" value="1"/>
</dbReference>
<evidence type="ECO:0000259" key="1">
    <source>
        <dbReference type="Pfam" id="PF13406"/>
    </source>
</evidence>
<dbReference type="PANTHER" id="PTHR30163:SF9">
    <property type="entry name" value="MEMBRANE-BOUND LYTIC MUREIN TRANSGLYCOSYLASE B"/>
    <property type="match status" value="1"/>
</dbReference>
<sequence>MESRRIFLKSLFPRVLGWGALLSLDLSRADLLLAHSEPSSPSSLNLDDPRYVSLIKDLTQRHQFGAADLKAVFGKVVLQSEIIQFFERPAEILPYYEYRRRFIKDELVSRGQTYLQENLELLQKIEEAFGVPKEIICSILGVETKFGQPGIERYRVFDILNTAFSLYPRRERFYREQLIAYLLLCREEGIDPFSVNGSYAGAFGVPQFMPTSFRKHAVDFDKDGKKNLWTSKEDIFASVANYLKSFGWKRNGLTYLPARFAGDSPEAQNKVEMGIRKTIPIAKAVELGIQIPLPASIQKDEAVSFALYQPQEGTEALLALFGNFRTITSYNYSLNYALVVSDLSEMLIERENS</sequence>
<organism evidence="2 3">
    <name type="scientific">Candidatus Manganitrophus noduliformans</name>
    <dbReference type="NCBI Taxonomy" id="2606439"/>
    <lineage>
        <taxon>Bacteria</taxon>
        <taxon>Pseudomonadati</taxon>
        <taxon>Nitrospirota</taxon>
        <taxon>Nitrospiria</taxon>
        <taxon>Candidatus Troglogloeales</taxon>
        <taxon>Candidatus Manganitrophaceae</taxon>
        <taxon>Candidatus Manganitrophus</taxon>
    </lineage>
</organism>
<comment type="caution">
    <text evidence="2">The sequence shown here is derived from an EMBL/GenBank/DDBJ whole genome shotgun (WGS) entry which is preliminary data.</text>
</comment>
<dbReference type="Gene3D" id="1.10.8.350">
    <property type="entry name" value="Bacterial muramidase"/>
    <property type="match status" value="1"/>
</dbReference>
<dbReference type="GO" id="GO:0008933">
    <property type="term" value="F:peptidoglycan lytic transglycosylase activity"/>
    <property type="evidence" value="ECO:0007669"/>
    <property type="project" value="TreeGrafter"/>
</dbReference>
<keyword evidence="3" id="KW-1185">Reference proteome</keyword>
<gene>
    <name evidence="2" type="ORF">MNODULE_06230</name>
</gene>
<dbReference type="Pfam" id="PF13406">
    <property type="entry name" value="SLT_2"/>
    <property type="match status" value="1"/>
</dbReference>
<dbReference type="RefSeq" id="WP_168058590.1">
    <property type="nucleotide sequence ID" value="NZ_VTOW01000001.1"/>
</dbReference>
<dbReference type="EMBL" id="VTOW01000001">
    <property type="protein sequence ID" value="NKE70334.1"/>
    <property type="molecule type" value="Genomic_DNA"/>
</dbReference>
<dbReference type="SUPFAM" id="SSF53955">
    <property type="entry name" value="Lysozyme-like"/>
    <property type="match status" value="1"/>
</dbReference>
<name>A0A7X6DNB0_9BACT</name>
<evidence type="ECO:0000313" key="3">
    <source>
        <dbReference type="Proteomes" id="UP000534783"/>
    </source>
</evidence>
<dbReference type="PANTHER" id="PTHR30163">
    <property type="entry name" value="MEMBRANE-BOUND LYTIC MUREIN TRANSGLYCOSYLASE B"/>
    <property type="match status" value="1"/>
</dbReference>